<dbReference type="EMBL" id="JH651384">
    <property type="protein sequence ID" value="EIJ35072.1"/>
    <property type="molecule type" value="Genomic_DNA"/>
</dbReference>
<dbReference type="NCBIfam" id="TIGR01252">
    <property type="entry name" value="acetolac_decarb"/>
    <property type="match status" value="1"/>
</dbReference>
<organism evidence="9 10">
    <name type="scientific">Thiothrix nivea (strain ATCC 35100 / DSM 5205 / JP2)</name>
    <dbReference type="NCBI Taxonomy" id="870187"/>
    <lineage>
        <taxon>Bacteria</taxon>
        <taxon>Pseudomonadati</taxon>
        <taxon>Pseudomonadota</taxon>
        <taxon>Gammaproteobacteria</taxon>
        <taxon>Thiotrichales</taxon>
        <taxon>Thiotrichaceae</taxon>
        <taxon>Thiothrix</taxon>
    </lineage>
</organism>
<keyword evidence="10" id="KW-1185">Reference proteome</keyword>
<evidence type="ECO:0000313" key="10">
    <source>
        <dbReference type="Proteomes" id="UP000005317"/>
    </source>
</evidence>
<gene>
    <name evidence="9" type="ORF">Thini_2529</name>
</gene>
<dbReference type="PANTHER" id="PTHR35524">
    <property type="entry name" value="ALPHA-ACETOLACTATE DECARBOXYLASE"/>
    <property type="match status" value="1"/>
</dbReference>
<evidence type="ECO:0000313" key="9">
    <source>
        <dbReference type="EMBL" id="EIJ35072.1"/>
    </source>
</evidence>
<dbReference type="UniPathway" id="UPA00626">
    <property type="reaction ID" value="UER00678"/>
</dbReference>
<evidence type="ECO:0000256" key="7">
    <source>
        <dbReference type="ARBA" id="ARBA00023061"/>
    </source>
</evidence>
<evidence type="ECO:0000256" key="4">
    <source>
        <dbReference type="ARBA" id="ARBA00013204"/>
    </source>
</evidence>
<comment type="similarity">
    <text evidence="3">Belongs to the alpha-acetolactate decarboxylase family.</text>
</comment>
<evidence type="ECO:0000256" key="8">
    <source>
        <dbReference type="ARBA" id="ARBA00023239"/>
    </source>
</evidence>
<dbReference type="SUPFAM" id="SSF117856">
    <property type="entry name" value="AF0104/ALDC/Ptd012-like"/>
    <property type="match status" value="1"/>
</dbReference>
<evidence type="ECO:0000256" key="6">
    <source>
        <dbReference type="ARBA" id="ARBA00022793"/>
    </source>
</evidence>
<dbReference type="InterPro" id="IPR005128">
    <property type="entry name" value="Acetolactate_a_deCO2ase"/>
</dbReference>
<name>A0A656HFW2_THINJ</name>
<dbReference type="EC" id="4.1.1.5" evidence="4"/>
<evidence type="ECO:0000256" key="3">
    <source>
        <dbReference type="ARBA" id="ARBA00007106"/>
    </source>
</evidence>
<dbReference type="CDD" id="cd17299">
    <property type="entry name" value="acetolactate_decarboxylase"/>
    <property type="match status" value="1"/>
</dbReference>
<dbReference type="AlphaFoldDB" id="A0A656HFW2"/>
<dbReference type="Pfam" id="PF03306">
    <property type="entry name" value="AAL_decarboxy"/>
    <property type="match status" value="1"/>
</dbReference>
<dbReference type="GO" id="GO:0047605">
    <property type="term" value="F:acetolactate decarboxylase activity"/>
    <property type="evidence" value="ECO:0007669"/>
    <property type="project" value="UniProtKB-EC"/>
</dbReference>
<dbReference type="PANTHER" id="PTHR35524:SF1">
    <property type="entry name" value="ALPHA-ACETOLACTATE DECARBOXYLASE"/>
    <property type="match status" value="1"/>
</dbReference>
<sequence>MTRCIFVMASLMSCIDAMLPGSPQHTRRALGKWGGLLLLAVLTVGCGSNPAIVGSPADAKPHPAVLTQVSTLDALMGGVYDGETTLAQLKQYGNLGLGTFNTLDGEMVVVDGHVYQARADGKVNEPPDSTQTPFAAVTFFQAGKTRPAATGLDFARLQQTLDSQLPSKNLFYAFRLEGRFQSIKVRSVPRQSRPYPILPDVVKKQAVFDLENVEGVLVGFRSPAFAKGLNAPGYHLHFLSKDKQAGGHVLDFVTDKVEVATQPIHDFRMLLPQDQDFYTATLPFDPSGDMARQVETKPLASPAGKN</sequence>
<comment type="pathway">
    <text evidence="2">Polyol metabolism; (R,R)-butane-2,3-diol biosynthesis; (R,R)-butane-2,3-diol from pyruvate: step 2/3.</text>
</comment>
<keyword evidence="7" id="KW-0005">Acetoin biosynthesis</keyword>
<dbReference type="Gene3D" id="3.30.1330.80">
    <property type="entry name" value="Hypothetical protein, similar to alpha- acetolactate decarboxylase, domain 2"/>
    <property type="match status" value="2"/>
</dbReference>
<evidence type="ECO:0000256" key="5">
    <source>
        <dbReference type="ARBA" id="ARBA00020164"/>
    </source>
</evidence>
<reference evidence="10" key="1">
    <citation type="journal article" date="2011" name="Stand. Genomic Sci.">
        <title>Genome sequence of the filamentous, gliding Thiothrix nivea neotype strain (JP2(T)).</title>
        <authorList>
            <person name="Lapidus A."/>
            <person name="Nolan M."/>
            <person name="Lucas S."/>
            <person name="Glavina Del Rio T."/>
            <person name="Tice H."/>
            <person name="Cheng J.F."/>
            <person name="Tapia R."/>
            <person name="Han C."/>
            <person name="Goodwin L."/>
            <person name="Pitluck S."/>
            <person name="Liolios K."/>
            <person name="Pagani I."/>
            <person name="Ivanova N."/>
            <person name="Huntemann M."/>
            <person name="Mavromatis K."/>
            <person name="Mikhailova N."/>
            <person name="Pati A."/>
            <person name="Chen A."/>
            <person name="Palaniappan K."/>
            <person name="Land M."/>
            <person name="Brambilla E.M."/>
            <person name="Rohde M."/>
            <person name="Abt B."/>
            <person name="Verbarg S."/>
            <person name="Goker M."/>
            <person name="Bristow J."/>
            <person name="Eisen J.A."/>
            <person name="Markowitz V."/>
            <person name="Hugenholtz P."/>
            <person name="Kyrpides N.C."/>
            <person name="Klenk H.P."/>
            <person name="Woyke T."/>
        </authorList>
    </citation>
    <scope>NUCLEOTIDE SEQUENCE [LARGE SCALE GENOMIC DNA]</scope>
    <source>
        <strain evidence="10">ATCC 35100 / DSM 5205 / JP2</strain>
    </source>
</reference>
<keyword evidence="6" id="KW-0210">Decarboxylase</keyword>
<dbReference type="Proteomes" id="UP000005317">
    <property type="component" value="Unassembled WGS sequence"/>
</dbReference>
<accession>A0A656HFW2</accession>
<keyword evidence="8" id="KW-0456">Lyase</keyword>
<evidence type="ECO:0000256" key="1">
    <source>
        <dbReference type="ARBA" id="ARBA00001784"/>
    </source>
</evidence>
<evidence type="ECO:0000256" key="2">
    <source>
        <dbReference type="ARBA" id="ARBA00005170"/>
    </source>
</evidence>
<proteinExistence type="inferred from homology"/>
<protein>
    <recommendedName>
        <fullName evidence="5">Alpha-acetolactate decarboxylase</fullName>
        <ecNumber evidence="4">4.1.1.5</ecNumber>
    </recommendedName>
</protein>
<dbReference type="GO" id="GO:0045151">
    <property type="term" value="P:acetoin biosynthetic process"/>
    <property type="evidence" value="ECO:0007669"/>
    <property type="project" value="UniProtKB-KW"/>
</dbReference>
<comment type="catalytic activity">
    <reaction evidence="1">
        <text>(2S)-2-acetolactate + H(+) = (R)-acetoin + CO2</text>
        <dbReference type="Rhea" id="RHEA:21580"/>
        <dbReference type="ChEBI" id="CHEBI:15378"/>
        <dbReference type="ChEBI" id="CHEBI:15686"/>
        <dbReference type="ChEBI" id="CHEBI:16526"/>
        <dbReference type="ChEBI" id="CHEBI:58476"/>
        <dbReference type="EC" id="4.1.1.5"/>
    </reaction>
</comment>